<organism evidence="2 3">
    <name type="scientific">Acrobeloides nanus</name>
    <dbReference type="NCBI Taxonomy" id="290746"/>
    <lineage>
        <taxon>Eukaryota</taxon>
        <taxon>Metazoa</taxon>
        <taxon>Ecdysozoa</taxon>
        <taxon>Nematoda</taxon>
        <taxon>Chromadorea</taxon>
        <taxon>Rhabditida</taxon>
        <taxon>Tylenchina</taxon>
        <taxon>Cephalobomorpha</taxon>
        <taxon>Cephaloboidea</taxon>
        <taxon>Cephalobidae</taxon>
        <taxon>Acrobeloides</taxon>
    </lineage>
</organism>
<accession>A0A914DUV9</accession>
<feature type="region of interest" description="Disordered" evidence="1">
    <location>
        <begin position="475"/>
        <end position="494"/>
    </location>
</feature>
<feature type="compositionally biased region" description="Low complexity" evidence="1">
    <location>
        <begin position="166"/>
        <end position="175"/>
    </location>
</feature>
<feature type="region of interest" description="Disordered" evidence="1">
    <location>
        <begin position="77"/>
        <end position="293"/>
    </location>
</feature>
<feature type="compositionally biased region" description="Basic and acidic residues" evidence="1">
    <location>
        <begin position="224"/>
        <end position="244"/>
    </location>
</feature>
<reference evidence="3" key="1">
    <citation type="submission" date="2022-11" db="UniProtKB">
        <authorList>
            <consortium name="WormBaseParasite"/>
        </authorList>
    </citation>
    <scope>IDENTIFICATION</scope>
</reference>
<dbReference type="WBParaSite" id="ACRNAN_scaffold39.g7863.t1">
    <property type="protein sequence ID" value="ACRNAN_scaffold39.g7863.t1"/>
    <property type="gene ID" value="ACRNAN_scaffold39.g7863"/>
</dbReference>
<feature type="compositionally biased region" description="Polar residues" evidence="1">
    <location>
        <begin position="485"/>
        <end position="494"/>
    </location>
</feature>
<name>A0A914DUV9_9BILA</name>
<keyword evidence="2" id="KW-1185">Reference proteome</keyword>
<dbReference type="Proteomes" id="UP000887540">
    <property type="component" value="Unplaced"/>
</dbReference>
<evidence type="ECO:0000313" key="3">
    <source>
        <dbReference type="WBParaSite" id="ACRNAN_scaffold39.g7863.t1"/>
    </source>
</evidence>
<feature type="compositionally biased region" description="Polar residues" evidence="1">
    <location>
        <begin position="279"/>
        <end position="293"/>
    </location>
</feature>
<evidence type="ECO:0000256" key="1">
    <source>
        <dbReference type="SAM" id="MobiDB-lite"/>
    </source>
</evidence>
<feature type="compositionally biased region" description="Polar residues" evidence="1">
    <location>
        <begin position="149"/>
        <end position="165"/>
    </location>
</feature>
<feature type="compositionally biased region" description="Polar residues" evidence="1">
    <location>
        <begin position="89"/>
        <end position="101"/>
    </location>
</feature>
<sequence>MISFHYVWDGDMLLLYDLVYHVRAFAFTGDIASELRKNSGGGKSLLEAAKDLAISLSVPFESMVAEYKNLISNSSITYESAPRGPTKADFSTTSLPSNGSIGSAKDQESQKGRTLESSRRSSRSRSITRPIIQPAVSKSSRADRETHPTELQTSRPNSNSRNTPISQSSRSRVSSNKTPNRSTKRRKHSSLGTLPDRPIWIENSLSCSEPTGLDPAGFEPVDLEPARSKSDHLDTAGSKPDHLNPTRSGPSHLNQVGSESSCLSEPFRPDRSQPIWIGTRSSGSGFIGPNSSGSEPALLEPHRVIWLDRNHLIYIGTGLSGLVWIGIKSSRSSLIGTSTARSEPARQYPAFPQLPFPHLPTSDHEHDHEEHDVHSVTKDDRFENLRYSREIPLYLAPNYPHVGEVIPKDVQHKIHPDDRIYTYENSRFSRQVHLIPPNLAEEMEDRVMMKEQEMVDKTLFQDKKLGKRQVVVESTLYDKEHGPQENVQMNRDKD</sequence>
<feature type="compositionally biased region" description="Basic and acidic residues" evidence="1">
    <location>
        <begin position="105"/>
        <end position="119"/>
    </location>
</feature>
<dbReference type="AlphaFoldDB" id="A0A914DUV9"/>
<evidence type="ECO:0000313" key="2">
    <source>
        <dbReference type="Proteomes" id="UP000887540"/>
    </source>
</evidence>
<protein>
    <submittedName>
        <fullName evidence="3">Uncharacterized protein</fullName>
    </submittedName>
</protein>
<proteinExistence type="predicted"/>
<feature type="compositionally biased region" description="Polar residues" evidence="1">
    <location>
        <begin position="245"/>
        <end position="263"/>
    </location>
</feature>